<comment type="caution">
    <text evidence="3">The sequence shown here is derived from an EMBL/GenBank/DDBJ whole genome shotgun (WGS) entry which is preliminary data.</text>
</comment>
<dbReference type="AlphaFoldDB" id="A0A0R2MMP4"/>
<dbReference type="Gene3D" id="3.90.75.20">
    <property type="match status" value="1"/>
</dbReference>
<reference evidence="3 4" key="1">
    <citation type="journal article" date="2015" name="Genome Announc.">
        <title>Expanding the biotechnology potential of lactobacilli through comparative genomics of 213 strains and associated genera.</title>
        <authorList>
            <person name="Sun Z."/>
            <person name="Harris H.M."/>
            <person name="McCann A."/>
            <person name="Guo C."/>
            <person name="Argimon S."/>
            <person name="Zhang W."/>
            <person name="Yang X."/>
            <person name="Jeffery I.B."/>
            <person name="Cooney J.C."/>
            <person name="Kagawa T.F."/>
            <person name="Liu W."/>
            <person name="Song Y."/>
            <person name="Salvetti E."/>
            <person name="Wrobel A."/>
            <person name="Rasinkangas P."/>
            <person name="Parkhill J."/>
            <person name="Rea M.C."/>
            <person name="O'Sullivan O."/>
            <person name="Ritari J."/>
            <person name="Douillard F.P."/>
            <person name="Paul Ross R."/>
            <person name="Yang R."/>
            <person name="Briner A.E."/>
            <person name="Felis G.E."/>
            <person name="de Vos W.M."/>
            <person name="Barrangou R."/>
            <person name="Klaenhammer T.R."/>
            <person name="Caufield P.W."/>
            <person name="Cui Y."/>
            <person name="Zhang H."/>
            <person name="O'Toole P.W."/>
        </authorList>
    </citation>
    <scope>NUCLEOTIDE SEQUENCE [LARGE SCALE GENOMIC DNA]</scope>
    <source>
        <strain evidence="3 4">LMG 26013</strain>
    </source>
</reference>
<dbReference type="InterPro" id="IPR003615">
    <property type="entry name" value="HNH_nuc"/>
</dbReference>
<name>A0A0R2MMP4_9LACO</name>
<protein>
    <recommendedName>
        <fullName evidence="5">HNH nuclease domain-containing protein</fullName>
    </recommendedName>
</protein>
<dbReference type="Pfam" id="PF07463">
    <property type="entry name" value="NUMOD4"/>
    <property type="match status" value="1"/>
</dbReference>
<evidence type="ECO:0000259" key="2">
    <source>
        <dbReference type="Pfam" id="PF13392"/>
    </source>
</evidence>
<evidence type="ECO:0000313" key="4">
    <source>
        <dbReference type="Proteomes" id="UP000051783"/>
    </source>
</evidence>
<dbReference type="STRING" id="942150.IV64_GL002033"/>
<dbReference type="PATRIC" id="fig|942150.3.peg.2116"/>
<dbReference type="InterPro" id="IPR044925">
    <property type="entry name" value="His-Me_finger_sf"/>
</dbReference>
<dbReference type="OrthoDB" id="6631788at2"/>
<dbReference type="SUPFAM" id="SSF54060">
    <property type="entry name" value="His-Me finger endonucleases"/>
    <property type="match status" value="1"/>
</dbReference>
<evidence type="ECO:0008006" key="5">
    <source>
        <dbReference type="Google" id="ProtNLM"/>
    </source>
</evidence>
<sequence length="204" mass="23457">MEGKRGSECLLKPVSNIDFNPVMMEEVWKPVKGYEGYYEVICFGNVRSVERYDTIGRKKHGVMLSGCNNGNGYLSVQLAKDGCKKRKYIHRLVAESFVHRVENNNEVNHKDENTLNNRADNLEWCNRKYNCNYGNHNNKLSESKGSKFVVTNNVTGTKILFNSNDVASKVLKIGYNKIVQGIKDGRISYLFRQKKRDFSFKVVQ</sequence>
<keyword evidence="4" id="KW-1185">Reference proteome</keyword>
<proteinExistence type="predicted"/>
<dbReference type="InterPro" id="IPR010902">
    <property type="entry name" value="NUMOD4"/>
</dbReference>
<gene>
    <name evidence="3" type="ORF">IV64_GL002033</name>
</gene>
<dbReference type="Pfam" id="PF13392">
    <property type="entry name" value="HNH_3"/>
    <property type="match status" value="1"/>
</dbReference>
<organism evidence="3 4">
    <name type="scientific">Lactiplantibacillus xiangfangensis</name>
    <dbReference type="NCBI Taxonomy" id="942150"/>
    <lineage>
        <taxon>Bacteria</taxon>
        <taxon>Bacillati</taxon>
        <taxon>Bacillota</taxon>
        <taxon>Bacilli</taxon>
        <taxon>Lactobacillales</taxon>
        <taxon>Lactobacillaceae</taxon>
        <taxon>Lactiplantibacillus</taxon>
    </lineage>
</organism>
<accession>A0A0R2MMP4</accession>
<evidence type="ECO:0000313" key="3">
    <source>
        <dbReference type="EMBL" id="KRO13756.1"/>
    </source>
</evidence>
<dbReference type="GO" id="GO:0016788">
    <property type="term" value="F:hydrolase activity, acting on ester bonds"/>
    <property type="evidence" value="ECO:0007669"/>
    <property type="project" value="InterPro"/>
</dbReference>
<dbReference type="EMBL" id="JQCL01000038">
    <property type="protein sequence ID" value="KRO13756.1"/>
    <property type="molecule type" value="Genomic_DNA"/>
</dbReference>
<feature type="domain" description="HNH nuclease" evidence="2">
    <location>
        <begin position="87"/>
        <end position="130"/>
    </location>
</feature>
<evidence type="ECO:0000259" key="1">
    <source>
        <dbReference type="Pfam" id="PF07463"/>
    </source>
</evidence>
<dbReference type="Proteomes" id="UP000051783">
    <property type="component" value="Unassembled WGS sequence"/>
</dbReference>
<feature type="domain" description="NUMOD4" evidence="1">
    <location>
        <begin position="26"/>
        <end position="78"/>
    </location>
</feature>
<dbReference type="RefSeq" id="WP_057705804.1">
    <property type="nucleotide sequence ID" value="NZ_JQCL01000038.1"/>
</dbReference>